<name>A9NTP6_PICSI</name>
<accession>A9NTP6</accession>
<dbReference type="GO" id="GO:0009536">
    <property type="term" value="C:plastid"/>
    <property type="evidence" value="ECO:0007669"/>
    <property type="project" value="UniProtKB-SubCell"/>
</dbReference>
<evidence type="ECO:0000256" key="3">
    <source>
        <dbReference type="ARBA" id="ARBA00022946"/>
    </source>
</evidence>
<dbReference type="Pfam" id="PF04755">
    <property type="entry name" value="PAP_fibrillin"/>
    <property type="match status" value="1"/>
</dbReference>
<feature type="domain" description="Plastid lipid-associated protein/fibrillin conserved" evidence="4">
    <location>
        <begin position="91"/>
        <end position="308"/>
    </location>
</feature>
<comment type="subcellular location">
    <subcellularLocation>
        <location evidence="1">Plastid</location>
    </subcellularLocation>
</comment>
<sequence length="316" mass="35651">MCKTTLTMDMVVFGCRSLPANFHERTLQRTRMGAPLHHNKPQMQPTALQLPMISTPLSFGISTKDRRRPTRFTYRAYTESSESQVARELQKSKLELLRAAQNTQRGFQASHDQRATIEEAMVSVEQYDACIPINLNQLDGTWLLQYTSASDVLVLFQAASLPFFQVGQIYQKFECKGCDDGGIVRNIVRWSVPSILQENEGATLLVTAKFSLLSQRNIYLQFEEVSVGNLMISEQLQTLIAPAFLPRTSLSLEILQLLRSFETKIPLLGNSDEQVDRRPSPGGLYYLSYLDRDMLLGRALGGGGVFIFSRTQPFQV</sequence>
<evidence type="ECO:0000313" key="5">
    <source>
        <dbReference type="EMBL" id="ABK24007.1"/>
    </source>
</evidence>
<protein>
    <recommendedName>
        <fullName evidence="4">Plastid lipid-associated protein/fibrillin conserved domain-containing protein</fullName>
    </recommendedName>
</protein>
<reference evidence="5" key="1">
    <citation type="journal article" date="2008" name="BMC Genomics">
        <title>A conifer genomics resource of 200,000 spruce (Picea spp.) ESTs and 6,464 high-quality, sequence-finished full-length cDNAs for Sitka spruce (Picea sitchensis).</title>
        <authorList>
            <person name="Ralph S.G."/>
            <person name="Chun H.J."/>
            <person name="Kolosova N."/>
            <person name="Cooper D."/>
            <person name="Oddy C."/>
            <person name="Ritland C.E."/>
            <person name="Kirkpatrick R."/>
            <person name="Moore R."/>
            <person name="Barber S."/>
            <person name="Holt R.A."/>
            <person name="Jones S.J."/>
            <person name="Marra M.A."/>
            <person name="Douglas C.J."/>
            <person name="Ritland K."/>
            <person name="Bohlmann J."/>
        </authorList>
    </citation>
    <scope>NUCLEOTIDE SEQUENCE</scope>
    <source>
        <tissue evidence="5">Green portion of the leader tissue</tissue>
    </source>
</reference>
<keyword evidence="3" id="KW-0809">Transit peptide</keyword>
<organism evidence="5">
    <name type="scientific">Picea sitchensis</name>
    <name type="common">Sitka spruce</name>
    <name type="synonym">Pinus sitchensis</name>
    <dbReference type="NCBI Taxonomy" id="3332"/>
    <lineage>
        <taxon>Eukaryota</taxon>
        <taxon>Viridiplantae</taxon>
        <taxon>Streptophyta</taxon>
        <taxon>Embryophyta</taxon>
        <taxon>Tracheophyta</taxon>
        <taxon>Spermatophyta</taxon>
        <taxon>Pinopsida</taxon>
        <taxon>Pinidae</taxon>
        <taxon>Conifers I</taxon>
        <taxon>Pinales</taxon>
        <taxon>Pinaceae</taxon>
        <taxon>Picea</taxon>
    </lineage>
</organism>
<dbReference type="EMBL" id="EF084696">
    <property type="protein sequence ID" value="ABK24007.1"/>
    <property type="molecule type" value="mRNA"/>
</dbReference>
<dbReference type="AlphaFoldDB" id="A9NTP6"/>
<dbReference type="InterPro" id="IPR039633">
    <property type="entry name" value="PAP"/>
</dbReference>
<dbReference type="InterPro" id="IPR006843">
    <property type="entry name" value="PAP/fibrillin_dom"/>
</dbReference>
<evidence type="ECO:0000256" key="1">
    <source>
        <dbReference type="ARBA" id="ARBA00004474"/>
    </source>
</evidence>
<evidence type="ECO:0000256" key="2">
    <source>
        <dbReference type="ARBA" id="ARBA00022640"/>
    </source>
</evidence>
<dbReference type="PANTHER" id="PTHR31906">
    <property type="entry name" value="PLASTID-LIPID-ASSOCIATED PROTEIN 4, CHLOROPLASTIC-RELATED"/>
    <property type="match status" value="1"/>
</dbReference>
<proteinExistence type="evidence at transcript level"/>
<evidence type="ECO:0000259" key="4">
    <source>
        <dbReference type="Pfam" id="PF04755"/>
    </source>
</evidence>
<keyword evidence="2" id="KW-0934">Plastid</keyword>